<sequence length="257" mass="28289">MPDLNAVAIKPLNVTRLSDQIVQRLETLMLEGSFKSGDRLPPERQLAEQLGVSRPSLREAIQKLTARGLVSARQGGGTYVTSRLDSGFADPWKEMLGTHPELHRDVLEFRRMLEGTVAQMAAERATEADLDRIGVLFAQLEVAHQQGQLDLTSEVDVQFHQALADAAHNALFTHLSNSLLTMLQTHVHDNIANLFAVGTVSGQLLDQHRAVWLAVKGRQGAAARAAAEAHIDFVDQTLTALREASVRRERSLRRSAV</sequence>
<evidence type="ECO:0000256" key="4">
    <source>
        <dbReference type="ARBA" id="ARBA00023163"/>
    </source>
</evidence>
<keyword evidence="1" id="KW-0678">Repressor</keyword>
<dbReference type="Pfam" id="PF07729">
    <property type="entry name" value="FCD"/>
    <property type="match status" value="1"/>
</dbReference>
<dbReference type="CDD" id="cd07377">
    <property type="entry name" value="WHTH_GntR"/>
    <property type="match status" value="1"/>
</dbReference>
<feature type="domain" description="HTH gntR-type" evidence="7">
    <location>
        <begin position="15"/>
        <end position="83"/>
    </location>
</feature>
<dbReference type="InterPro" id="IPR036388">
    <property type="entry name" value="WH-like_DNA-bd_sf"/>
</dbReference>
<evidence type="ECO:0000256" key="3">
    <source>
        <dbReference type="ARBA" id="ARBA00023125"/>
    </source>
</evidence>
<dbReference type="PANTHER" id="PTHR43537:SF34">
    <property type="entry name" value="PYRUVATE DEHYDROGENASE COMPLEX REPRESSOR"/>
    <property type="match status" value="1"/>
</dbReference>
<keyword evidence="4" id="KW-0804">Transcription</keyword>
<protein>
    <recommendedName>
        <fullName evidence="6">Pyruvate dehydrogenase complex repressor</fullName>
    </recommendedName>
</protein>
<dbReference type="SMART" id="SM00345">
    <property type="entry name" value="HTH_GNTR"/>
    <property type="match status" value="1"/>
</dbReference>
<keyword evidence="2" id="KW-0805">Transcription regulation</keyword>
<dbReference type="AlphaFoldDB" id="A0A7Y9R3K5"/>
<dbReference type="GO" id="GO:0003700">
    <property type="term" value="F:DNA-binding transcription factor activity"/>
    <property type="evidence" value="ECO:0007669"/>
    <property type="project" value="InterPro"/>
</dbReference>
<dbReference type="InterPro" id="IPR008920">
    <property type="entry name" value="TF_FadR/GntR_C"/>
</dbReference>
<accession>A0A7Y9R3K5</accession>
<dbReference type="Gene3D" id="1.20.120.530">
    <property type="entry name" value="GntR ligand-binding domain-like"/>
    <property type="match status" value="1"/>
</dbReference>
<comment type="caution">
    <text evidence="8">The sequence shown here is derived from an EMBL/GenBank/DDBJ whole genome shotgun (WGS) entry which is preliminary data.</text>
</comment>
<comment type="function">
    <text evidence="5">Transcriptional repressor for the pyruvate dehydrogenase complex genes aceEF and lpd.</text>
</comment>
<dbReference type="InterPro" id="IPR036390">
    <property type="entry name" value="WH_DNA-bd_sf"/>
</dbReference>
<evidence type="ECO:0000256" key="6">
    <source>
        <dbReference type="ARBA" id="ARBA00039592"/>
    </source>
</evidence>
<evidence type="ECO:0000313" key="9">
    <source>
        <dbReference type="Proteomes" id="UP000518288"/>
    </source>
</evidence>
<evidence type="ECO:0000256" key="1">
    <source>
        <dbReference type="ARBA" id="ARBA00022491"/>
    </source>
</evidence>
<keyword evidence="3" id="KW-0238">DNA-binding</keyword>
<keyword evidence="9" id="KW-1185">Reference proteome</keyword>
<keyword evidence="8" id="KW-0670">Pyruvate</keyword>
<dbReference type="EMBL" id="JACCFH010000001">
    <property type="protein sequence ID" value="NYG35019.1"/>
    <property type="molecule type" value="Genomic_DNA"/>
</dbReference>
<evidence type="ECO:0000259" key="7">
    <source>
        <dbReference type="PROSITE" id="PS50949"/>
    </source>
</evidence>
<evidence type="ECO:0000256" key="5">
    <source>
        <dbReference type="ARBA" id="ARBA00037357"/>
    </source>
</evidence>
<dbReference type="PANTHER" id="PTHR43537">
    <property type="entry name" value="TRANSCRIPTIONAL REGULATOR, GNTR FAMILY"/>
    <property type="match status" value="1"/>
</dbReference>
<evidence type="ECO:0000256" key="2">
    <source>
        <dbReference type="ARBA" id="ARBA00023015"/>
    </source>
</evidence>
<dbReference type="Gene3D" id="1.10.10.10">
    <property type="entry name" value="Winged helix-like DNA-binding domain superfamily/Winged helix DNA-binding domain"/>
    <property type="match status" value="1"/>
</dbReference>
<proteinExistence type="predicted"/>
<dbReference type="SUPFAM" id="SSF48008">
    <property type="entry name" value="GntR ligand-binding domain-like"/>
    <property type="match status" value="1"/>
</dbReference>
<dbReference type="Pfam" id="PF00392">
    <property type="entry name" value="GntR"/>
    <property type="match status" value="1"/>
</dbReference>
<evidence type="ECO:0000313" key="8">
    <source>
        <dbReference type="EMBL" id="NYG35019.1"/>
    </source>
</evidence>
<dbReference type="SMART" id="SM00895">
    <property type="entry name" value="FCD"/>
    <property type="match status" value="1"/>
</dbReference>
<name>A0A7Y9R3K5_9BURK</name>
<dbReference type="PROSITE" id="PS50949">
    <property type="entry name" value="HTH_GNTR"/>
    <property type="match status" value="1"/>
</dbReference>
<organism evidence="8 9">
    <name type="scientific">Sphaerotilus montanus</name>
    <dbReference type="NCBI Taxonomy" id="522889"/>
    <lineage>
        <taxon>Bacteria</taxon>
        <taxon>Pseudomonadati</taxon>
        <taxon>Pseudomonadota</taxon>
        <taxon>Betaproteobacteria</taxon>
        <taxon>Burkholderiales</taxon>
        <taxon>Sphaerotilaceae</taxon>
        <taxon>Sphaerotilus</taxon>
    </lineage>
</organism>
<gene>
    <name evidence="8" type="ORF">BDD16_004005</name>
</gene>
<dbReference type="InterPro" id="IPR011711">
    <property type="entry name" value="GntR_C"/>
</dbReference>
<dbReference type="InterPro" id="IPR000524">
    <property type="entry name" value="Tscrpt_reg_HTH_GntR"/>
</dbReference>
<dbReference type="GO" id="GO:0003677">
    <property type="term" value="F:DNA binding"/>
    <property type="evidence" value="ECO:0007669"/>
    <property type="project" value="UniProtKB-KW"/>
</dbReference>
<dbReference type="PRINTS" id="PR00035">
    <property type="entry name" value="HTHGNTR"/>
</dbReference>
<reference evidence="8 9" key="1">
    <citation type="submission" date="2020-07" db="EMBL/GenBank/DDBJ databases">
        <title>Genomic Encyclopedia of Archaeal and Bacterial Type Strains, Phase II (KMG-II): from individual species to whole genera.</title>
        <authorList>
            <person name="Goeker M."/>
        </authorList>
    </citation>
    <scope>NUCLEOTIDE SEQUENCE [LARGE SCALE GENOMIC DNA]</scope>
    <source>
        <strain evidence="8 9">DSM 21226</strain>
    </source>
</reference>
<dbReference type="SUPFAM" id="SSF46785">
    <property type="entry name" value="Winged helix' DNA-binding domain"/>
    <property type="match status" value="1"/>
</dbReference>
<dbReference type="Proteomes" id="UP000518288">
    <property type="component" value="Unassembled WGS sequence"/>
</dbReference>